<dbReference type="FunFam" id="3.40.30.10:FF:000012">
    <property type="entry name" value="Monothiol glutaredoxin"/>
    <property type="match status" value="2"/>
</dbReference>
<dbReference type="CDD" id="cd03028">
    <property type="entry name" value="GRX_PICOT_like"/>
    <property type="match status" value="2"/>
</dbReference>
<name>A0A7S0GFF9_9STRA</name>
<proteinExistence type="predicted"/>
<organism evidence="6">
    <name type="scientific">Proboscia inermis</name>
    <dbReference type="NCBI Taxonomy" id="420281"/>
    <lineage>
        <taxon>Eukaryota</taxon>
        <taxon>Sar</taxon>
        <taxon>Stramenopiles</taxon>
        <taxon>Ochrophyta</taxon>
        <taxon>Bacillariophyta</taxon>
        <taxon>Coscinodiscophyceae</taxon>
        <taxon>Rhizosoleniophycidae</taxon>
        <taxon>Rhizosoleniales</taxon>
        <taxon>Rhizosoleniaceae</taxon>
        <taxon>Proboscia</taxon>
    </lineage>
</organism>
<dbReference type="GO" id="GO:0005829">
    <property type="term" value="C:cytosol"/>
    <property type="evidence" value="ECO:0007669"/>
    <property type="project" value="TreeGrafter"/>
</dbReference>
<dbReference type="PROSITE" id="PS51354">
    <property type="entry name" value="GLUTAREDOXIN_2"/>
    <property type="match status" value="2"/>
</dbReference>
<evidence type="ECO:0000259" key="5">
    <source>
        <dbReference type="Pfam" id="PF00462"/>
    </source>
</evidence>
<dbReference type="AlphaFoldDB" id="A0A7S0GFF9"/>
<feature type="compositionally biased region" description="Basic and acidic residues" evidence="4">
    <location>
        <begin position="59"/>
        <end position="74"/>
    </location>
</feature>
<evidence type="ECO:0000256" key="1">
    <source>
        <dbReference type="ARBA" id="ARBA00022723"/>
    </source>
</evidence>
<dbReference type="GO" id="GO:0005634">
    <property type="term" value="C:nucleus"/>
    <property type="evidence" value="ECO:0007669"/>
    <property type="project" value="TreeGrafter"/>
</dbReference>
<evidence type="ECO:0000256" key="4">
    <source>
        <dbReference type="SAM" id="MobiDB-lite"/>
    </source>
</evidence>
<keyword evidence="3" id="KW-0411">Iron-sulfur</keyword>
<dbReference type="PANTHER" id="PTHR10293:SF73">
    <property type="entry name" value="GLUTAREDOXIN-3"/>
    <property type="match status" value="1"/>
</dbReference>
<dbReference type="GO" id="GO:0051536">
    <property type="term" value="F:iron-sulfur cluster binding"/>
    <property type="evidence" value="ECO:0007669"/>
    <property type="project" value="UniProtKB-KW"/>
</dbReference>
<keyword evidence="2" id="KW-0408">Iron</keyword>
<dbReference type="GO" id="GO:0046872">
    <property type="term" value="F:metal ion binding"/>
    <property type="evidence" value="ECO:0007669"/>
    <property type="project" value="UniProtKB-KW"/>
</dbReference>
<protein>
    <recommendedName>
        <fullName evidence="5">Glutaredoxin domain-containing protein</fullName>
    </recommendedName>
</protein>
<feature type="region of interest" description="Disordered" evidence="4">
    <location>
        <begin position="48"/>
        <end position="74"/>
    </location>
</feature>
<dbReference type="InterPro" id="IPR036249">
    <property type="entry name" value="Thioredoxin-like_sf"/>
</dbReference>
<accession>A0A7S0GFF9</accession>
<dbReference type="SUPFAM" id="SSF52833">
    <property type="entry name" value="Thioredoxin-like"/>
    <property type="match status" value="2"/>
</dbReference>
<feature type="domain" description="Glutaredoxin" evidence="5">
    <location>
        <begin position="201"/>
        <end position="262"/>
    </location>
</feature>
<evidence type="ECO:0000256" key="3">
    <source>
        <dbReference type="ARBA" id="ARBA00023014"/>
    </source>
</evidence>
<dbReference type="InterPro" id="IPR033658">
    <property type="entry name" value="GRX_PICOT-like"/>
</dbReference>
<reference evidence="6" key="1">
    <citation type="submission" date="2021-01" db="EMBL/GenBank/DDBJ databases">
        <authorList>
            <person name="Corre E."/>
            <person name="Pelletier E."/>
            <person name="Niang G."/>
            <person name="Scheremetjew M."/>
            <person name="Finn R."/>
            <person name="Kale V."/>
            <person name="Holt S."/>
            <person name="Cochrane G."/>
            <person name="Meng A."/>
            <person name="Brown T."/>
            <person name="Cohen L."/>
        </authorList>
    </citation>
    <scope>NUCLEOTIDE SEQUENCE</scope>
    <source>
        <strain evidence="6">CCAP1064/1</strain>
    </source>
</reference>
<dbReference type="InterPro" id="IPR002109">
    <property type="entry name" value="Glutaredoxin"/>
</dbReference>
<dbReference type="EMBL" id="HBEL01036320">
    <property type="protein sequence ID" value="CAD8420860.1"/>
    <property type="molecule type" value="Transcribed_RNA"/>
</dbReference>
<evidence type="ECO:0000313" key="6">
    <source>
        <dbReference type="EMBL" id="CAD8420860.1"/>
    </source>
</evidence>
<dbReference type="PANTHER" id="PTHR10293">
    <property type="entry name" value="GLUTAREDOXIN FAMILY MEMBER"/>
    <property type="match status" value="1"/>
</dbReference>
<keyword evidence="1" id="KW-0479">Metal-binding</keyword>
<feature type="domain" description="Glutaredoxin" evidence="5">
    <location>
        <begin position="91"/>
        <end position="156"/>
    </location>
</feature>
<dbReference type="GO" id="GO:0006879">
    <property type="term" value="P:intracellular iron ion homeostasis"/>
    <property type="evidence" value="ECO:0007669"/>
    <property type="project" value="TreeGrafter"/>
</dbReference>
<gene>
    <name evidence="6" type="ORF">PINE0816_LOCUS17011</name>
</gene>
<dbReference type="Pfam" id="PF00462">
    <property type="entry name" value="Glutaredoxin"/>
    <property type="match status" value="2"/>
</dbReference>
<dbReference type="InterPro" id="IPR004480">
    <property type="entry name" value="Monothiol_GRX-rel"/>
</dbReference>
<sequence length="284" mass="31766">MKIKSKYDVSIVPTFLLLDERKAIVDRVEGTEASKLTLSVRKLLSMPLKTASSPSEGNDEGKVEEQQPKQKSEEETLNAKLHALINSAPMMMFMKGSPTEPKCGFSRQCVEILKTNSIPFHSFDILDPAQQHVRKGLKTYSDWPTYPQIYANGELVGGLDILKEMVEDESTSLAEQLGINKEQDISIEERLTALLSRSKLMLFMKGLPSAPKCGFSRQIVELLGEAKFDAFDILTDDEVRQGLKKLSDWPTYPQLYLDGELIGGLDIVQEMVESGEFSEMIEGL</sequence>
<dbReference type="Gene3D" id="3.40.30.10">
    <property type="entry name" value="Glutaredoxin"/>
    <property type="match status" value="2"/>
</dbReference>
<evidence type="ECO:0000256" key="2">
    <source>
        <dbReference type="ARBA" id="ARBA00023004"/>
    </source>
</evidence>